<feature type="compositionally biased region" description="Polar residues" evidence="1">
    <location>
        <begin position="8"/>
        <end position="17"/>
    </location>
</feature>
<keyword evidence="3" id="KW-1185">Reference proteome</keyword>
<feature type="compositionally biased region" description="Basic and acidic residues" evidence="1">
    <location>
        <begin position="149"/>
        <end position="161"/>
    </location>
</feature>
<sequence>MASRQHRTQSSELFQNDHSGDLNESRYVSLAHDREAPTLDPLQEFEDPDDGILGGLDESPGYSEHDEEHQAVLFGRMSYSSEHSYGDIDETYFRRPNDPEPERKGADDITEDTLLYTTGEYDPEYRHADLTSDGTGHVNLSQEMNPYSLRDHAREVQRSDRDPDDMEEEEELSGHDEYHPIGEEEGDSKHQSTFDDTETILMDTVTLMGLSNTRLHTTKIRTTIRVNSMTKVIVKAAFTRVPTKATSTMLINITPRMTYTIKLC</sequence>
<feature type="compositionally biased region" description="Basic and acidic residues" evidence="1">
    <location>
        <begin position="91"/>
        <end position="107"/>
    </location>
</feature>
<feature type="region of interest" description="Disordered" evidence="1">
    <location>
        <begin position="1"/>
        <end position="75"/>
    </location>
</feature>
<dbReference type="STRING" id="1230097.A0A423XLS9"/>
<name>A0A423XLS9_9PEZI</name>
<proteinExistence type="predicted"/>
<gene>
    <name evidence="2" type="ORF">VPNG_01052</name>
</gene>
<protein>
    <submittedName>
        <fullName evidence="2">Uncharacterized protein</fullName>
    </submittedName>
</protein>
<comment type="caution">
    <text evidence="2">The sequence shown here is derived from an EMBL/GenBank/DDBJ whole genome shotgun (WGS) entry which is preliminary data.</text>
</comment>
<feature type="region of interest" description="Disordered" evidence="1">
    <location>
        <begin position="144"/>
        <end position="193"/>
    </location>
</feature>
<evidence type="ECO:0000256" key="1">
    <source>
        <dbReference type="SAM" id="MobiDB-lite"/>
    </source>
</evidence>
<dbReference type="InParanoid" id="A0A423XLS9"/>
<accession>A0A423XLS9</accession>
<reference evidence="2 3" key="1">
    <citation type="submission" date="2015-09" db="EMBL/GenBank/DDBJ databases">
        <title>Host preference determinants of Valsa canker pathogens revealed by comparative genomics.</title>
        <authorList>
            <person name="Yin Z."/>
            <person name="Huang L."/>
        </authorList>
    </citation>
    <scope>NUCLEOTIDE SEQUENCE [LARGE SCALE GENOMIC DNA]</scope>
    <source>
        <strain evidence="2 3">SXYLt</strain>
    </source>
</reference>
<feature type="compositionally biased region" description="Acidic residues" evidence="1">
    <location>
        <begin position="162"/>
        <end position="171"/>
    </location>
</feature>
<dbReference type="EMBL" id="LKEB01000003">
    <property type="protein sequence ID" value="ROW17341.1"/>
    <property type="molecule type" value="Genomic_DNA"/>
</dbReference>
<feature type="compositionally biased region" description="Basic and acidic residues" evidence="1">
    <location>
        <begin position="172"/>
        <end position="193"/>
    </location>
</feature>
<dbReference type="Proteomes" id="UP000285146">
    <property type="component" value="Unassembled WGS sequence"/>
</dbReference>
<evidence type="ECO:0000313" key="2">
    <source>
        <dbReference type="EMBL" id="ROW17341.1"/>
    </source>
</evidence>
<dbReference type="AlphaFoldDB" id="A0A423XLS9"/>
<feature type="region of interest" description="Disordered" evidence="1">
    <location>
        <begin position="87"/>
        <end position="109"/>
    </location>
</feature>
<evidence type="ECO:0000313" key="3">
    <source>
        <dbReference type="Proteomes" id="UP000285146"/>
    </source>
</evidence>
<organism evidence="2 3">
    <name type="scientific">Cytospora leucostoma</name>
    <dbReference type="NCBI Taxonomy" id="1230097"/>
    <lineage>
        <taxon>Eukaryota</taxon>
        <taxon>Fungi</taxon>
        <taxon>Dikarya</taxon>
        <taxon>Ascomycota</taxon>
        <taxon>Pezizomycotina</taxon>
        <taxon>Sordariomycetes</taxon>
        <taxon>Sordariomycetidae</taxon>
        <taxon>Diaporthales</taxon>
        <taxon>Cytosporaceae</taxon>
        <taxon>Cytospora</taxon>
    </lineage>
</organism>